<dbReference type="Proteomes" id="UP000823615">
    <property type="component" value="Unassembled WGS sequence"/>
</dbReference>
<dbReference type="InterPro" id="IPR036390">
    <property type="entry name" value="WH_DNA-bd_sf"/>
</dbReference>
<comment type="caution">
    <text evidence="2">The sequence shown here is derived from an EMBL/GenBank/DDBJ whole genome shotgun (WGS) entry which is preliminary data.</text>
</comment>
<protein>
    <submittedName>
        <fullName evidence="2">LysR family transcriptional regulator</fullName>
    </submittedName>
</protein>
<name>A0A9D9E094_9SPIO</name>
<dbReference type="PANTHER" id="PTHR30432">
    <property type="entry name" value="TRANSCRIPTIONAL REGULATOR MODE"/>
    <property type="match status" value="1"/>
</dbReference>
<dbReference type="PANTHER" id="PTHR30432:SF1">
    <property type="entry name" value="DNA-BINDING TRANSCRIPTIONAL DUAL REGULATOR MODE"/>
    <property type="match status" value="1"/>
</dbReference>
<organism evidence="2 3">
    <name type="scientific">Candidatus Ornithospirochaeta stercoripullorum</name>
    <dbReference type="NCBI Taxonomy" id="2840899"/>
    <lineage>
        <taxon>Bacteria</taxon>
        <taxon>Pseudomonadati</taxon>
        <taxon>Spirochaetota</taxon>
        <taxon>Spirochaetia</taxon>
        <taxon>Spirochaetales</taxon>
        <taxon>Spirochaetaceae</taxon>
        <taxon>Spirochaetaceae incertae sedis</taxon>
        <taxon>Candidatus Ornithospirochaeta</taxon>
    </lineage>
</organism>
<evidence type="ECO:0000313" key="2">
    <source>
        <dbReference type="EMBL" id="MBO8437229.1"/>
    </source>
</evidence>
<accession>A0A9D9E094</accession>
<dbReference type="AlphaFoldDB" id="A0A9D9E094"/>
<evidence type="ECO:0000313" key="3">
    <source>
        <dbReference type="Proteomes" id="UP000823615"/>
    </source>
</evidence>
<dbReference type="InterPro" id="IPR000847">
    <property type="entry name" value="LysR_HTH_N"/>
</dbReference>
<dbReference type="InterPro" id="IPR051815">
    <property type="entry name" value="Molybdate_resp_trans_reg"/>
</dbReference>
<dbReference type="GO" id="GO:0003700">
    <property type="term" value="F:DNA-binding transcription factor activity"/>
    <property type="evidence" value="ECO:0007669"/>
    <property type="project" value="InterPro"/>
</dbReference>
<evidence type="ECO:0000259" key="1">
    <source>
        <dbReference type="Pfam" id="PF00126"/>
    </source>
</evidence>
<dbReference type="Pfam" id="PF00126">
    <property type="entry name" value="HTH_1"/>
    <property type="match status" value="1"/>
</dbReference>
<proteinExistence type="predicted"/>
<dbReference type="EMBL" id="JADIMT010000109">
    <property type="protein sequence ID" value="MBO8437229.1"/>
    <property type="molecule type" value="Genomic_DNA"/>
</dbReference>
<dbReference type="InterPro" id="IPR036388">
    <property type="entry name" value="WH-like_DNA-bd_sf"/>
</dbReference>
<sequence>MHAELKLKFTDENHSPFFGPGVAQLFKLIENTGSVRHASEAMDLSYSKAWKMIRCTEKVLGTIIVERNQGGKGGGSAKLTDSGKMLLDKFLTIEKELNAKLEELEEEYLASYK</sequence>
<dbReference type="Gene3D" id="1.10.10.10">
    <property type="entry name" value="Winged helix-like DNA-binding domain superfamily/Winged helix DNA-binding domain"/>
    <property type="match status" value="1"/>
</dbReference>
<reference evidence="2" key="2">
    <citation type="journal article" date="2021" name="PeerJ">
        <title>Extensive microbial diversity within the chicken gut microbiome revealed by metagenomics and culture.</title>
        <authorList>
            <person name="Gilroy R."/>
            <person name="Ravi A."/>
            <person name="Getino M."/>
            <person name="Pursley I."/>
            <person name="Horton D.L."/>
            <person name="Alikhan N.F."/>
            <person name="Baker D."/>
            <person name="Gharbi K."/>
            <person name="Hall N."/>
            <person name="Watson M."/>
            <person name="Adriaenssens E.M."/>
            <person name="Foster-Nyarko E."/>
            <person name="Jarju S."/>
            <person name="Secka A."/>
            <person name="Antonio M."/>
            <person name="Oren A."/>
            <person name="Chaudhuri R.R."/>
            <person name="La Ragione R."/>
            <person name="Hildebrand F."/>
            <person name="Pallen M.J."/>
        </authorList>
    </citation>
    <scope>NUCLEOTIDE SEQUENCE</scope>
    <source>
        <strain evidence="2">7293</strain>
    </source>
</reference>
<gene>
    <name evidence="2" type="ORF">IAA97_09695</name>
</gene>
<feature type="domain" description="HTH lysR-type" evidence="1">
    <location>
        <begin position="24"/>
        <end position="83"/>
    </location>
</feature>
<reference evidence="2" key="1">
    <citation type="submission" date="2020-10" db="EMBL/GenBank/DDBJ databases">
        <authorList>
            <person name="Gilroy R."/>
        </authorList>
    </citation>
    <scope>NUCLEOTIDE SEQUENCE</scope>
    <source>
        <strain evidence="2">7293</strain>
    </source>
</reference>
<dbReference type="SUPFAM" id="SSF46785">
    <property type="entry name" value="Winged helix' DNA-binding domain"/>
    <property type="match status" value="1"/>
</dbReference>